<name>A0ABY5Y7G4_9FLAO</name>
<gene>
    <name evidence="2" type="ORF">NYZ99_18640</name>
</gene>
<dbReference type="Gene3D" id="1.20.120.450">
    <property type="entry name" value="dinb family like domain"/>
    <property type="match status" value="1"/>
</dbReference>
<dbReference type="SUPFAM" id="SSF109854">
    <property type="entry name" value="DinB/YfiT-like putative metalloenzymes"/>
    <property type="match status" value="1"/>
</dbReference>
<dbReference type="Pfam" id="PF12867">
    <property type="entry name" value="DinB_2"/>
    <property type="match status" value="1"/>
</dbReference>
<dbReference type="InterPro" id="IPR034660">
    <property type="entry name" value="DinB/YfiT-like"/>
</dbReference>
<sequence length="155" mass="18043">MESQLSLTLQSRKNLYHILTTTSKEDLLRIPKGFRNNIRWNIAHVVATQQILVYKFSGLKMRIPDEMVVKFMKGSFRDGTATDEEIKVIGDFLISTIEWIKQDFEEGLFKEYQPYKTSAGFQLNDVEDAFNFNLLHEGLHTATIMTQLRHLKKDS</sequence>
<proteinExistence type="predicted"/>
<evidence type="ECO:0000313" key="2">
    <source>
        <dbReference type="EMBL" id="UWX54786.1"/>
    </source>
</evidence>
<dbReference type="EMBL" id="CP104205">
    <property type="protein sequence ID" value="UWX54786.1"/>
    <property type="molecule type" value="Genomic_DNA"/>
</dbReference>
<dbReference type="RefSeq" id="WP_260572641.1">
    <property type="nucleotide sequence ID" value="NZ_CP104205.1"/>
</dbReference>
<reference evidence="2" key="1">
    <citation type="submission" date="2022-09" db="EMBL/GenBank/DDBJ databases">
        <title>Maribacter litopenaei sp. nov., isolated from the intestinal tract of the Pacific White Shrimp, Litopenaeus vannamei.</title>
        <authorList>
            <person name="Kim S.Y."/>
            <person name="Hwang C.Y."/>
        </authorList>
    </citation>
    <scope>NUCLEOTIDE SEQUENCE</scope>
    <source>
        <strain evidence="2">HL-LV01</strain>
    </source>
</reference>
<accession>A0ABY5Y7G4</accession>
<keyword evidence="3" id="KW-1185">Reference proteome</keyword>
<dbReference type="InterPro" id="IPR024775">
    <property type="entry name" value="DinB-like"/>
</dbReference>
<protein>
    <submittedName>
        <fullName evidence="2">DinB family protein</fullName>
    </submittedName>
</protein>
<dbReference type="Proteomes" id="UP001059209">
    <property type="component" value="Chromosome"/>
</dbReference>
<evidence type="ECO:0000313" key="3">
    <source>
        <dbReference type="Proteomes" id="UP001059209"/>
    </source>
</evidence>
<feature type="domain" description="DinB-like" evidence="1">
    <location>
        <begin position="10"/>
        <end position="144"/>
    </location>
</feature>
<evidence type="ECO:0000259" key="1">
    <source>
        <dbReference type="Pfam" id="PF12867"/>
    </source>
</evidence>
<organism evidence="2 3">
    <name type="scientific">Maribacter litopenaei</name>
    <dbReference type="NCBI Taxonomy" id="2976127"/>
    <lineage>
        <taxon>Bacteria</taxon>
        <taxon>Pseudomonadati</taxon>
        <taxon>Bacteroidota</taxon>
        <taxon>Flavobacteriia</taxon>
        <taxon>Flavobacteriales</taxon>
        <taxon>Flavobacteriaceae</taxon>
        <taxon>Maribacter</taxon>
    </lineage>
</organism>